<dbReference type="FunFam" id="1.10.10.10:FF:000001">
    <property type="entry name" value="LysR family transcriptional regulator"/>
    <property type="match status" value="1"/>
</dbReference>
<proteinExistence type="inferred from homology"/>
<evidence type="ECO:0000256" key="2">
    <source>
        <dbReference type="ARBA" id="ARBA00023015"/>
    </source>
</evidence>
<accession>A0A917Q161</accession>
<name>A0A917Q161_9PSED</name>
<dbReference type="Gene3D" id="3.40.190.290">
    <property type="match status" value="1"/>
</dbReference>
<keyword evidence="5" id="KW-0804">Transcription</keyword>
<evidence type="ECO:0000256" key="4">
    <source>
        <dbReference type="ARBA" id="ARBA00023159"/>
    </source>
</evidence>
<dbReference type="GO" id="GO:0003700">
    <property type="term" value="F:DNA-binding transcription factor activity"/>
    <property type="evidence" value="ECO:0007669"/>
    <property type="project" value="InterPro"/>
</dbReference>
<dbReference type="PROSITE" id="PS50931">
    <property type="entry name" value="HTH_LYSR"/>
    <property type="match status" value="1"/>
</dbReference>
<dbReference type="EMBL" id="BMPO01000008">
    <property type="protein sequence ID" value="GGK05017.1"/>
    <property type="molecule type" value="Genomic_DNA"/>
</dbReference>
<dbReference type="PRINTS" id="PR00039">
    <property type="entry name" value="HTHLYSR"/>
</dbReference>
<dbReference type="PANTHER" id="PTHR30293">
    <property type="entry name" value="TRANSCRIPTIONAL REGULATORY PROTEIN NAC-RELATED"/>
    <property type="match status" value="1"/>
</dbReference>
<comment type="similarity">
    <text evidence="1">Belongs to the LysR transcriptional regulatory family.</text>
</comment>
<dbReference type="Pfam" id="PF03466">
    <property type="entry name" value="LysR_substrate"/>
    <property type="match status" value="1"/>
</dbReference>
<organism evidence="8 9">
    <name type="scientific">Pseudomonas matsuisoli</name>
    <dbReference type="NCBI Taxonomy" id="1515666"/>
    <lineage>
        <taxon>Bacteria</taxon>
        <taxon>Pseudomonadati</taxon>
        <taxon>Pseudomonadota</taxon>
        <taxon>Gammaproteobacteria</taxon>
        <taxon>Pseudomonadales</taxon>
        <taxon>Pseudomonadaceae</taxon>
        <taxon>Pseudomonas</taxon>
    </lineage>
</organism>
<dbReference type="PANTHER" id="PTHR30293:SF0">
    <property type="entry name" value="NITROGEN ASSIMILATION REGULATORY PROTEIN NAC"/>
    <property type="match status" value="1"/>
</dbReference>
<evidence type="ECO:0000313" key="9">
    <source>
        <dbReference type="Proteomes" id="UP000635983"/>
    </source>
</evidence>
<feature type="chain" id="PRO_5037104722" description="HTH lysR-type domain-containing protein" evidence="6">
    <location>
        <begin position="17"/>
        <end position="381"/>
    </location>
</feature>
<dbReference type="Pfam" id="PF00126">
    <property type="entry name" value="HTH_1"/>
    <property type="match status" value="1"/>
</dbReference>
<evidence type="ECO:0000259" key="7">
    <source>
        <dbReference type="PROSITE" id="PS50931"/>
    </source>
</evidence>
<keyword evidence="9" id="KW-1185">Reference proteome</keyword>
<dbReference type="InterPro" id="IPR000847">
    <property type="entry name" value="LysR_HTH_N"/>
</dbReference>
<reference evidence="8" key="2">
    <citation type="submission" date="2020-09" db="EMBL/GenBank/DDBJ databases">
        <authorList>
            <person name="Sun Q."/>
            <person name="Ohkuma M."/>
        </authorList>
    </citation>
    <scope>NUCLEOTIDE SEQUENCE</scope>
    <source>
        <strain evidence="8">JCM 30078</strain>
    </source>
</reference>
<keyword evidence="2" id="KW-0805">Transcription regulation</keyword>
<dbReference type="InterPro" id="IPR036388">
    <property type="entry name" value="WH-like_DNA-bd_sf"/>
</dbReference>
<comment type="caution">
    <text evidence="8">The sequence shown here is derived from an EMBL/GenBank/DDBJ whole genome shotgun (WGS) entry which is preliminary data.</text>
</comment>
<evidence type="ECO:0000256" key="3">
    <source>
        <dbReference type="ARBA" id="ARBA00023125"/>
    </source>
</evidence>
<keyword evidence="3" id="KW-0238">DNA-binding</keyword>
<keyword evidence="4" id="KW-0010">Activator</keyword>
<feature type="domain" description="HTH lysR-type" evidence="7">
    <location>
        <begin position="85"/>
        <end position="142"/>
    </location>
</feature>
<sequence length="381" mass="41715">MLGVALFVRAARAAFAAEAAPTGFGGLTASATTFLRPRRALPRVNSLLRVSAPTNIVTDHLDAEMDLGSFPLEANGTYAVAFPVMDIKQLKFLIALDETRHFGQAAARCHVTQPTLSMRLRNLEDELGLELVIRGQRFEGFTEPGQRILAWARSVLAAHDGLLAEAAITRGNLSGTLRMGVVPLSAFDLVPLLKRLHARHPHLRFELSALSSDDILEGLASNRLDMGISYLDRLDAAHFESLALADTRMALLYDHRHFSFEEEALVWEQLAELPLGVLSAGMHFRQSIDHGFRSRGLTLAPLLETDAVHQLLQAVHGGFCCAIMPLESGLDAMTEHLRLHPISNANTISPVGLIMRRHAPRSPLADVCFHEMRDLLGLDGA</sequence>
<dbReference type="GO" id="GO:2000142">
    <property type="term" value="P:regulation of DNA-templated transcription initiation"/>
    <property type="evidence" value="ECO:0007669"/>
    <property type="project" value="TreeGrafter"/>
</dbReference>
<evidence type="ECO:0000313" key="8">
    <source>
        <dbReference type="EMBL" id="GGK05017.1"/>
    </source>
</evidence>
<protein>
    <recommendedName>
        <fullName evidence="7">HTH lysR-type domain-containing protein</fullName>
    </recommendedName>
</protein>
<reference evidence="8" key="1">
    <citation type="journal article" date="2014" name="Int. J. Syst. Evol. Microbiol.">
        <title>Complete genome sequence of Corynebacterium casei LMG S-19264T (=DSM 44701T), isolated from a smear-ripened cheese.</title>
        <authorList>
            <consortium name="US DOE Joint Genome Institute (JGI-PGF)"/>
            <person name="Walter F."/>
            <person name="Albersmeier A."/>
            <person name="Kalinowski J."/>
            <person name="Ruckert C."/>
        </authorList>
    </citation>
    <scope>NUCLEOTIDE SEQUENCE</scope>
    <source>
        <strain evidence="8">JCM 30078</strain>
    </source>
</reference>
<dbReference type="CDD" id="cd05466">
    <property type="entry name" value="PBP2_LTTR_substrate"/>
    <property type="match status" value="1"/>
</dbReference>
<dbReference type="SUPFAM" id="SSF46785">
    <property type="entry name" value="Winged helix' DNA-binding domain"/>
    <property type="match status" value="1"/>
</dbReference>
<dbReference type="InterPro" id="IPR036390">
    <property type="entry name" value="WH_DNA-bd_sf"/>
</dbReference>
<keyword evidence="6" id="KW-0732">Signal</keyword>
<dbReference type="InterPro" id="IPR005119">
    <property type="entry name" value="LysR_subst-bd"/>
</dbReference>
<dbReference type="Gene3D" id="1.10.10.10">
    <property type="entry name" value="Winged helix-like DNA-binding domain superfamily/Winged helix DNA-binding domain"/>
    <property type="match status" value="1"/>
</dbReference>
<dbReference type="AlphaFoldDB" id="A0A917Q161"/>
<evidence type="ECO:0000256" key="5">
    <source>
        <dbReference type="ARBA" id="ARBA00023163"/>
    </source>
</evidence>
<feature type="signal peptide" evidence="6">
    <location>
        <begin position="1"/>
        <end position="16"/>
    </location>
</feature>
<evidence type="ECO:0000256" key="6">
    <source>
        <dbReference type="SAM" id="SignalP"/>
    </source>
</evidence>
<dbReference type="SUPFAM" id="SSF53850">
    <property type="entry name" value="Periplasmic binding protein-like II"/>
    <property type="match status" value="1"/>
</dbReference>
<evidence type="ECO:0000256" key="1">
    <source>
        <dbReference type="ARBA" id="ARBA00009437"/>
    </source>
</evidence>
<dbReference type="GO" id="GO:0003677">
    <property type="term" value="F:DNA binding"/>
    <property type="evidence" value="ECO:0007669"/>
    <property type="project" value="UniProtKB-KW"/>
</dbReference>
<gene>
    <name evidence="8" type="ORF">GCM10009304_33890</name>
</gene>
<dbReference type="Proteomes" id="UP000635983">
    <property type="component" value="Unassembled WGS sequence"/>
</dbReference>